<dbReference type="InterPro" id="IPR003313">
    <property type="entry name" value="AraC-bd"/>
</dbReference>
<name>A0A511QJG5_9VIBR</name>
<dbReference type="InterPro" id="IPR018060">
    <property type="entry name" value="HTH_AraC"/>
</dbReference>
<keyword evidence="4" id="KW-0804">Transcription</keyword>
<sequence>MEKIRHYSTEHTDLSLIEAKYQKFAFRSHYHLDFHLGLITQGEQKFVCKGQHHQVGPGQIVIMPPDELHDGESKLDCGYEVNVFAIEPSLLGDLTDLKHHGQIISFNQLIISDPLVFSQLINLHQYLRRENLSQLAQDCLPYEGFQPLLSRYACVDQQKVTALGKQSLATLKDYLMANLDQAVRLETLSQLCQLSPTQFQRHFKAQTGMTAYAWFAHLRLEQGLKLLKAGNCGTDVAHQVGFYDQAHFSKAFKQTYGLSPSQIIR</sequence>
<dbReference type="AlphaFoldDB" id="A0A511QJG5"/>
<feature type="domain" description="HTH araC/xylS-type" evidence="5">
    <location>
        <begin position="169"/>
        <end position="265"/>
    </location>
</feature>
<dbReference type="PANTHER" id="PTHR46796:SF11">
    <property type="entry name" value="TRANSCRIPTIONAL REGULATOR-RELATED"/>
    <property type="match status" value="1"/>
</dbReference>
<evidence type="ECO:0000256" key="1">
    <source>
        <dbReference type="ARBA" id="ARBA00023015"/>
    </source>
</evidence>
<keyword evidence="1" id="KW-0805">Transcription regulation</keyword>
<organism evidence="6 7">
    <name type="scientific">Vibrio sagamiensis NBRC 104589</name>
    <dbReference type="NCBI Taxonomy" id="1219064"/>
    <lineage>
        <taxon>Bacteria</taxon>
        <taxon>Pseudomonadati</taxon>
        <taxon>Pseudomonadota</taxon>
        <taxon>Gammaproteobacteria</taxon>
        <taxon>Vibrionales</taxon>
        <taxon>Vibrionaceae</taxon>
        <taxon>Vibrio</taxon>
    </lineage>
</organism>
<keyword evidence="3" id="KW-0010">Activator</keyword>
<dbReference type="InterPro" id="IPR009057">
    <property type="entry name" value="Homeodomain-like_sf"/>
</dbReference>
<dbReference type="Gene3D" id="1.10.10.60">
    <property type="entry name" value="Homeodomain-like"/>
    <property type="match status" value="1"/>
</dbReference>
<protein>
    <submittedName>
        <fullName evidence="6">AraC family transcriptional regulator</fullName>
    </submittedName>
</protein>
<dbReference type="Proteomes" id="UP000321922">
    <property type="component" value="Unassembled WGS sequence"/>
</dbReference>
<keyword evidence="7" id="KW-1185">Reference proteome</keyword>
<gene>
    <name evidence="6" type="ORF">VSA01S_34490</name>
</gene>
<dbReference type="Pfam" id="PF12833">
    <property type="entry name" value="HTH_18"/>
    <property type="match status" value="1"/>
</dbReference>
<evidence type="ECO:0000256" key="4">
    <source>
        <dbReference type="ARBA" id="ARBA00023163"/>
    </source>
</evidence>
<dbReference type="Pfam" id="PF02311">
    <property type="entry name" value="AraC_binding"/>
    <property type="match status" value="1"/>
</dbReference>
<dbReference type="Gene3D" id="2.60.120.10">
    <property type="entry name" value="Jelly Rolls"/>
    <property type="match status" value="1"/>
</dbReference>
<dbReference type="PANTHER" id="PTHR46796">
    <property type="entry name" value="HTH-TYPE TRANSCRIPTIONAL ACTIVATOR RHAS-RELATED"/>
    <property type="match status" value="1"/>
</dbReference>
<dbReference type="PROSITE" id="PS01124">
    <property type="entry name" value="HTH_ARAC_FAMILY_2"/>
    <property type="match status" value="1"/>
</dbReference>
<reference evidence="6 7" key="1">
    <citation type="submission" date="2019-07" db="EMBL/GenBank/DDBJ databases">
        <title>Whole genome shotgun sequence of Vibrio sagamiensis NBRC 104589.</title>
        <authorList>
            <person name="Hosoyama A."/>
            <person name="Uohara A."/>
            <person name="Ohji S."/>
            <person name="Ichikawa N."/>
        </authorList>
    </citation>
    <scope>NUCLEOTIDE SEQUENCE [LARGE SCALE GENOMIC DNA]</scope>
    <source>
        <strain evidence="6 7">NBRC 104589</strain>
    </source>
</reference>
<evidence type="ECO:0000256" key="3">
    <source>
        <dbReference type="ARBA" id="ARBA00023159"/>
    </source>
</evidence>
<dbReference type="InterPro" id="IPR020449">
    <property type="entry name" value="Tscrpt_reg_AraC-type_HTH"/>
</dbReference>
<dbReference type="GO" id="GO:0003700">
    <property type="term" value="F:DNA-binding transcription factor activity"/>
    <property type="evidence" value="ECO:0007669"/>
    <property type="project" value="InterPro"/>
</dbReference>
<comment type="caution">
    <text evidence="6">The sequence shown here is derived from an EMBL/GenBank/DDBJ whole genome shotgun (WGS) entry which is preliminary data.</text>
</comment>
<dbReference type="GO" id="GO:0043565">
    <property type="term" value="F:sequence-specific DNA binding"/>
    <property type="evidence" value="ECO:0007669"/>
    <property type="project" value="InterPro"/>
</dbReference>
<evidence type="ECO:0000313" key="7">
    <source>
        <dbReference type="Proteomes" id="UP000321922"/>
    </source>
</evidence>
<dbReference type="EMBL" id="BJXJ01000049">
    <property type="protein sequence ID" value="GEM77337.1"/>
    <property type="molecule type" value="Genomic_DNA"/>
</dbReference>
<dbReference type="RefSeq" id="WP_039980281.1">
    <property type="nucleotide sequence ID" value="NZ_BAOJ01000030.1"/>
</dbReference>
<evidence type="ECO:0000313" key="6">
    <source>
        <dbReference type="EMBL" id="GEM77337.1"/>
    </source>
</evidence>
<evidence type="ECO:0000256" key="2">
    <source>
        <dbReference type="ARBA" id="ARBA00023125"/>
    </source>
</evidence>
<dbReference type="SUPFAM" id="SSF51215">
    <property type="entry name" value="Regulatory protein AraC"/>
    <property type="match status" value="1"/>
</dbReference>
<evidence type="ECO:0000259" key="5">
    <source>
        <dbReference type="PROSITE" id="PS01124"/>
    </source>
</evidence>
<proteinExistence type="predicted"/>
<dbReference type="InterPro" id="IPR037923">
    <property type="entry name" value="HTH-like"/>
</dbReference>
<dbReference type="SMART" id="SM00342">
    <property type="entry name" value="HTH_ARAC"/>
    <property type="match status" value="1"/>
</dbReference>
<dbReference type="PRINTS" id="PR00032">
    <property type="entry name" value="HTHARAC"/>
</dbReference>
<accession>A0A511QJG5</accession>
<dbReference type="InterPro" id="IPR014710">
    <property type="entry name" value="RmlC-like_jellyroll"/>
</dbReference>
<dbReference type="SUPFAM" id="SSF46689">
    <property type="entry name" value="Homeodomain-like"/>
    <property type="match status" value="2"/>
</dbReference>
<keyword evidence="2" id="KW-0238">DNA-binding</keyword>
<dbReference type="InterPro" id="IPR050204">
    <property type="entry name" value="AraC_XylS_family_regulators"/>
</dbReference>